<reference evidence="2 3" key="1">
    <citation type="journal article" date="2019" name="Commun. Biol.">
        <title>The bagworm genome reveals a unique fibroin gene that provides high tensile strength.</title>
        <authorList>
            <person name="Kono N."/>
            <person name="Nakamura H."/>
            <person name="Ohtoshi R."/>
            <person name="Tomita M."/>
            <person name="Numata K."/>
            <person name="Arakawa K."/>
        </authorList>
    </citation>
    <scope>NUCLEOTIDE SEQUENCE [LARGE SCALE GENOMIC DNA]</scope>
</reference>
<dbReference type="EMBL" id="BGZK01000347">
    <property type="protein sequence ID" value="GBP38373.1"/>
    <property type="molecule type" value="Genomic_DNA"/>
</dbReference>
<accession>A0A4C1VI85</accession>
<feature type="transmembrane region" description="Helical" evidence="1">
    <location>
        <begin position="12"/>
        <end position="30"/>
    </location>
</feature>
<evidence type="ECO:0000313" key="3">
    <source>
        <dbReference type="Proteomes" id="UP000299102"/>
    </source>
</evidence>
<proteinExistence type="predicted"/>
<keyword evidence="1" id="KW-0812">Transmembrane</keyword>
<evidence type="ECO:0000256" key="1">
    <source>
        <dbReference type="SAM" id="Phobius"/>
    </source>
</evidence>
<evidence type="ECO:0000313" key="2">
    <source>
        <dbReference type="EMBL" id="GBP38373.1"/>
    </source>
</evidence>
<dbReference type="AlphaFoldDB" id="A0A4C1VI85"/>
<keyword evidence="1" id="KW-0472">Membrane</keyword>
<organism evidence="2 3">
    <name type="scientific">Eumeta variegata</name>
    <name type="common">Bagworm moth</name>
    <name type="synonym">Eumeta japonica</name>
    <dbReference type="NCBI Taxonomy" id="151549"/>
    <lineage>
        <taxon>Eukaryota</taxon>
        <taxon>Metazoa</taxon>
        <taxon>Ecdysozoa</taxon>
        <taxon>Arthropoda</taxon>
        <taxon>Hexapoda</taxon>
        <taxon>Insecta</taxon>
        <taxon>Pterygota</taxon>
        <taxon>Neoptera</taxon>
        <taxon>Endopterygota</taxon>
        <taxon>Lepidoptera</taxon>
        <taxon>Glossata</taxon>
        <taxon>Ditrysia</taxon>
        <taxon>Tineoidea</taxon>
        <taxon>Psychidae</taxon>
        <taxon>Oiketicinae</taxon>
        <taxon>Eumeta</taxon>
    </lineage>
</organism>
<sequence>MIKCVVSALPDPSFFSLIFLFYAIATLSRLNSQRQSFVRCTVIIRRCVSRYTCRQELKTAEELCMPYADVCPPGTSDQWIQFKKVLSAYDARTPTKNSIQLSSQVAGHTLCGTTKIVMDVRVGSS</sequence>
<name>A0A4C1VI85_EUMVA</name>
<dbReference type="Proteomes" id="UP000299102">
    <property type="component" value="Unassembled WGS sequence"/>
</dbReference>
<gene>
    <name evidence="2" type="ORF">EVAR_36326_1</name>
</gene>
<comment type="caution">
    <text evidence="2">The sequence shown here is derived from an EMBL/GenBank/DDBJ whole genome shotgun (WGS) entry which is preliminary data.</text>
</comment>
<keyword evidence="1" id="KW-1133">Transmembrane helix</keyword>
<keyword evidence="3" id="KW-1185">Reference proteome</keyword>
<protein>
    <submittedName>
        <fullName evidence="2">Uncharacterized protein</fullName>
    </submittedName>
</protein>